<reference evidence="3" key="1">
    <citation type="journal article" date="2014" name="Proc. Natl. Acad. Sci. U.S.A.">
        <title>Extensive sampling of basidiomycete genomes demonstrates inadequacy of the white-rot/brown-rot paradigm for wood decay fungi.</title>
        <authorList>
            <person name="Riley R."/>
            <person name="Salamov A.A."/>
            <person name="Brown D.W."/>
            <person name="Nagy L.G."/>
            <person name="Floudas D."/>
            <person name="Held B.W."/>
            <person name="Levasseur A."/>
            <person name="Lombard V."/>
            <person name="Morin E."/>
            <person name="Otillar R."/>
            <person name="Lindquist E.A."/>
            <person name="Sun H."/>
            <person name="LaButti K.M."/>
            <person name="Schmutz J."/>
            <person name="Jabbour D."/>
            <person name="Luo H."/>
            <person name="Baker S.E."/>
            <person name="Pisabarro A.G."/>
            <person name="Walton J.D."/>
            <person name="Blanchette R.A."/>
            <person name="Henrissat B."/>
            <person name="Martin F."/>
            <person name="Cullen D."/>
            <person name="Hibbett D.S."/>
            <person name="Grigoriev I.V."/>
        </authorList>
    </citation>
    <scope>NUCLEOTIDE SEQUENCE [LARGE SCALE GENOMIC DNA]</scope>
    <source>
        <strain evidence="3">MUCL 33604</strain>
    </source>
</reference>
<dbReference type="AlphaFoldDB" id="A0A067PRD8"/>
<protein>
    <submittedName>
        <fullName evidence="2">Uncharacterized protein</fullName>
    </submittedName>
</protein>
<evidence type="ECO:0000256" key="1">
    <source>
        <dbReference type="SAM" id="MobiDB-lite"/>
    </source>
</evidence>
<dbReference type="Proteomes" id="UP000027265">
    <property type="component" value="Unassembled WGS sequence"/>
</dbReference>
<sequence length="267" mass="28859">MSNSTHTKVVTGISQARVSSVNHVTGSCPAKKDSDATAVAELITPATIENFFLELEKTITESTPPAKGQQSSFPVSTLNNAHSPHLPLQTAQTQRANWPPVPPRRRGKSWTMGAEKRTMTPSYLTMTLSLHMKVRHLSHLLLLKPELTQDCSCIASHGRALSASLPVTPVHERRHIHPALSPFVIHLPAHPPTYTIPKKKTKSTNLPPTIVHPLPQSDASPAVQMSAIIQANKKAKTANKPLYSMSGVKAAAAIPPPYTTSQMNPSS</sequence>
<feature type="region of interest" description="Disordered" evidence="1">
    <location>
        <begin position="90"/>
        <end position="110"/>
    </location>
</feature>
<name>A0A067PRD8_9AGAM</name>
<proteinExistence type="predicted"/>
<gene>
    <name evidence="2" type="ORF">JAAARDRAFT_197940</name>
</gene>
<keyword evidence="3" id="KW-1185">Reference proteome</keyword>
<dbReference type="EMBL" id="KL197737">
    <property type="protein sequence ID" value="KDQ52876.1"/>
    <property type="molecule type" value="Genomic_DNA"/>
</dbReference>
<dbReference type="HOGENOM" id="CLU_1042293_0_0_1"/>
<dbReference type="InParanoid" id="A0A067PRD8"/>
<evidence type="ECO:0000313" key="2">
    <source>
        <dbReference type="EMBL" id="KDQ52876.1"/>
    </source>
</evidence>
<organism evidence="2 3">
    <name type="scientific">Jaapia argillacea MUCL 33604</name>
    <dbReference type="NCBI Taxonomy" id="933084"/>
    <lineage>
        <taxon>Eukaryota</taxon>
        <taxon>Fungi</taxon>
        <taxon>Dikarya</taxon>
        <taxon>Basidiomycota</taxon>
        <taxon>Agaricomycotina</taxon>
        <taxon>Agaricomycetes</taxon>
        <taxon>Agaricomycetidae</taxon>
        <taxon>Jaapiales</taxon>
        <taxon>Jaapiaceae</taxon>
        <taxon>Jaapia</taxon>
    </lineage>
</organism>
<evidence type="ECO:0000313" key="3">
    <source>
        <dbReference type="Proteomes" id="UP000027265"/>
    </source>
</evidence>
<accession>A0A067PRD8</accession>